<sequence length="52" mass="5645">MSSRLVFSLFLVALSVFLVWAFRPPQGNASDRPAMPHVAEQGQAVNPDYGLG</sequence>
<protein>
    <submittedName>
        <fullName evidence="2">Uncharacterized protein</fullName>
    </submittedName>
</protein>
<evidence type="ECO:0000256" key="1">
    <source>
        <dbReference type="SAM" id="MobiDB-lite"/>
    </source>
</evidence>
<reference evidence="2" key="1">
    <citation type="submission" date="2022-06" db="EMBL/GenBank/DDBJ databases">
        <title>Physiological and biochemical characterization and genomic elucidation of a strain of the genus Ensifer adhaerens M8 that combines arsenic oxidation and chromium reduction.</title>
        <authorList>
            <person name="Li X."/>
            <person name="Yu c."/>
        </authorList>
    </citation>
    <scope>NUCLEOTIDE SEQUENCE</scope>
    <source>
        <strain evidence="2">M8</strain>
    </source>
</reference>
<accession>A0A9Q8YCH2</accession>
<keyword evidence="5" id="KW-1185">Reference proteome</keyword>
<evidence type="ECO:0000313" key="2">
    <source>
        <dbReference type="EMBL" id="USJ25124.1"/>
    </source>
</evidence>
<gene>
    <name evidence="2" type="ORF">NE863_09215</name>
    <name evidence="3" type="ORF">P4B07_09040</name>
</gene>
<proteinExistence type="predicted"/>
<dbReference type="EMBL" id="CP098807">
    <property type="protein sequence ID" value="USJ25124.1"/>
    <property type="molecule type" value="Genomic_DNA"/>
</dbReference>
<name>A0A9Q8YCH2_ENSAD</name>
<dbReference type="AlphaFoldDB" id="A0A9Q8YCH2"/>
<dbReference type="RefSeq" id="WP_156400735.1">
    <property type="nucleotide sequence ID" value="NZ_CAXURO020000001.1"/>
</dbReference>
<evidence type="ECO:0000313" key="3">
    <source>
        <dbReference type="EMBL" id="WFP92484.1"/>
    </source>
</evidence>
<dbReference type="GeneID" id="42983309"/>
<dbReference type="EMBL" id="CP121308">
    <property type="protein sequence ID" value="WFP92484.1"/>
    <property type="molecule type" value="Genomic_DNA"/>
</dbReference>
<reference evidence="3 5" key="2">
    <citation type="submission" date="2023-03" db="EMBL/GenBank/DDBJ databases">
        <title>Comparative genome and transcriptome analysis combination mining strategies for increasing vitamin B12 production of Ensifer adhaerens strain.</title>
        <authorList>
            <person name="Yongheng L."/>
        </authorList>
    </citation>
    <scope>NUCLEOTIDE SEQUENCE [LARGE SCALE GENOMIC DNA]</scope>
    <source>
        <strain evidence="3 5">Casida A-T305</strain>
    </source>
</reference>
<evidence type="ECO:0000313" key="4">
    <source>
        <dbReference type="Proteomes" id="UP001055460"/>
    </source>
</evidence>
<organism evidence="2 4">
    <name type="scientific">Ensifer adhaerens</name>
    <name type="common">Sinorhizobium morelense</name>
    <dbReference type="NCBI Taxonomy" id="106592"/>
    <lineage>
        <taxon>Bacteria</taxon>
        <taxon>Pseudomonadati</taxon>
        <taxon>Pseudomonadota</taxon>
        <taxon>Alphaproteobacteria</taxon>
        <taxon>Hyphomicrobiales</taxon>
        <taxon>Rhizobiaceae</taxon>
        <taxon>Sinorhizobium/Ensifer group</taxon>
        <taxon>Ensifer</taxon>
    </lineage>
</organism>
<dbReference type="Proteomes" id="UP001214094">
    <property type="component" value="Chromosome"/>
</dbReference>
<feature type="region of interest" description="Disordered" evidence="1">
    <location>
        <begin position="28"/>
        <end position="52"/>
    </location>
</feature>
<evidence type="ECO:0000313" key="5">
    <source>
        <dbReference type="Proteomes" id="UP001214094"/>
    </source>
</evidence>
<dbReference type="Proteomes" id="UP001055460">
    <property type="component" value="Chromosome"/>
</dbReference>